<evidence type="ECO:0000256" key="7">
    <source>
        <dbReference type="ARBA" id="ARBA00023002"/>
    </source>
</evidence>
<evidence type="ECO:0000256" key="1">
    <source>
        <dbReference type="ARBA" id="ARBA00001974"/>
    </source>
</evidence>
<dbReference type="Pfam" id="PF00441">
    <property type="entry name" value="Acyl-CoA_dh_1"/>
    <property type="match status" value="1"/>
</dbReference>
<proteinExistence type="inferred from homology"/>
<dbReference type="InterPro" id="IPR037069">
    <property type="entry name" value="AcylCoA_DH/ox_N_sf"/>
</dbReference>
<keyword evidence="8" id="KW-0408">Iron</keyword>
<dbReference type="GO" id="GO:0005737">
    <property type="term" value="C:cytoplasm"/>
    <property type="evidence" value="ECO:0007669"/>
    <property type="project" value="TreeGrafter"/>
</dbReference>
<dbReference type="InterPro" id="IPR036400">
    <property type="entry name" value="Cyt_B5-like_heme/steroid_sf"/>
</dbReference>
<feature type="domain" description="Cytochrome b5 heme-binding" evidence="9">
    <location>
        <begin position="7"/>
        <end position="84"/>
    </location>
</feature>
<dbReference type="InterPro" id="IPR013786">
    <property type="entry name" value="AcylCoA_DH/ox_N"/>
</dbReference>
<dbReference type="OrthoDB" id="10254877at2759"/>
<evidence type="ECO:0000256" key="4">
    <source>
        <dbReference type="ARBA" id="ARBA00022630"/>
    </source>
</evidence>
<dbReference type="Proteomes" id="UP000319731">
    <property type="component" value="Unassembled WGS sequence"/>
</dbReference>
<comment type="cofactor">
    <cofactor evidence="1">
        <name>FAD</name>
        <dbReference type="ChEBI" id="CHEBI:57692"/>
    </cofactor>
</comment>
<dbReference type="InterPro" id="IPR046373">
    <property type="entry name" value="Acyl-CoA_Oxase/DH_mid-dom_sf"/>
</dbReference>
<dbReference type="Gene3D" id="1.20.140.10">
    <property type="entry name" value="Butyryl-CoA Dehydrogenase, subunit A, domain 3"/>
    <property type="match status" value="1"/>
</dbReference>
<dbReference type="Pfam" id="PF02771">
    <property type="entry name" value="Acyl-CoA_dh_N"/>
    <property type="match status" value="1"/>
</dbReference>
<dbReference type="InterPro" id="IPR009075">
    <property type="entry name" value="AcylCo_DH/oxidase_C"/>
</dbReference>
<name>A0A507BZH2_9FUNG</name>
<dbReference type="GO" id="GO:0003995">
    <property type="term" value="F:acyl-CoA dehydrogenase activity"/>
    <property type="evidence" value="ECO:0007669"/>
    <property type="project" value="TreeGrafter"/>
</dbReference>
<evidence type="ECO:0000256" key="6">
    <source>
        <dbReference type="ARBA" id="ARBA00022827"/>
    </source>
</evidence>
<evidence type="ECO:0000259" key="9">
    <source>
        <dbReference type="PROSITE" id="PS50255"/>
    </source>
</evidence>
<protein>
    <recommendedName>
        <fullName evidence="9">Cytochrome b5 heme-binding domain-containing protein</fullName>
    </recommendedName>
</protein>
<dbReference type="PANTHER" id="PTHR48083:SF28">
    <property type="entry name" value="ACYL-COA DEHYDROGENASE FAMILY PROTEIN (AFU_ORTHOLOGUE AFUA_6G10880)-RELATED"/>
    <property type="match status" value="1"/>
</dbReference>
<dbReference type="STRING" id="1806994.A0A507BZH2"/>
<sequence length="524" mass="57469">MATQVATTKYSVGEVAKHNTEDDCWIIINEKVYDVTDFLEGHPGGKRILMSVAGKDATTAFANFHKVAAVMASYGNKLQIGELDGAHKEAPKPKSDLFGELIPYGDPNWYQGWKSPYYNESHKVLRAFIRDIVDRELLPYGEEWDRAGAIPKSVYKSWGERGLLACFSGAPWPKDAPYEPPCGIPREKWDTFHWLVVSDELGRCANAAADVLTLCPSIALPAVMNFGSEAHRKQLVPSALRGEITVALAISEPYAGSDVANILTTAVKTADGRHYIVNGEKKWITNGTWADWFVTAVRTGKPGSGAAGMSVILIQRGAPGFKIRSVPTQAGTGAGTSYLTFDNVKVPVENLMGEENKGFKILMFNFNKERLGICMGTPRSARMCYEEAMRYANKRKTFGQYLIEHGVIRNKFGHMARMIEATQSWLELVCYQWDKMDKSDADLKLGGAIALLKAQCSVTFELCAREASQIMGGIAYTKGGQGGIVERLYRGVRGAAIPGGSEEIMLDFGIRQGLKTARALGAKL</sequence>
<evidence type="ECO:0000256" key="3">
    <source>
        <dbReference type="ARBA" id="ARBA00022617"/>
    </source>
</evidence>
<dbReference type="GO" id="GO:0046872">
    <property type="term" value="F:metal ion binding"/>
    <property type="evidence" value="ECO:0007669"/>
    <property type="project" value="UniProtKB-KW"/>
</dbReference>
<keyword evidence="5" id="KW-0479">Metal-binding</keyword>
<keyword evidence="11" id="KW-1185">Reference proteome</keyword>
<dbReference type="GO" id="GO:0020037">
    <property type="term" value="F:heme binding"/>
    <property type="evidence" value="ECO:0007669"/>
    <property type="project" value="InterPro"/>
</dbReference>
<keyword evidence="3" id="KW-0349">Heme</keyword>
<dbReference type="RefSeq" id="XP_031023695.1">
    <property type="nucleotide sequence ID" value="XM_031170310.1"/>
</dbReference>
<comment type="caution">
    <text evidence="10">The sequence shown here is derived from an EMBL/GenBank/DDBJ whole genome shotgun (WGS) entry which is preliminary data.</text>
</comment>
<dbReference type="Gene3D" id="2.40.110.10">
    <property type="entry name" value="Butyryl-CoA Dehydrogenase, subunit A, domain 2"/>
    <property type="match status" value="1"/>
</dbReference>
<accession>A0A507BZH2</accession>
<dbReference type="InterPro" id="IPR036250">
    <property type="entry name" value="AcylCo_DH-like_C"/>
</dbReference>
<dbReference type="PROSITE" id="PS50255">
    <property type="entry name" value="CYTOCHROME_B5_2"/>
    <property type="match status" value="1"/>
</dbReference>
<dbReference type="Pfam" id="PF00173">
    <property type="entry name" value="Cyt-b5"/>
    <property type="match status" value="1"/>
</dbReference>
<dbReference type="PANTHER" id="PTHR48083">
    <property type="entry name" value="MEDIUM-CHAIN SPECIFIC ACYL-COA DEHYDROGENASE, MITOCHONDRIAL-RELATED"/>
    <property type="match status" value="1"/>
</dbReference>
<dbReference type="InterPro" id="IPR001199">
    <property type="entry name" value="Cyt_B5-like_heme/steroid-bd"/>
</dbReference>
<dbReference type="GeneID" id="42005607"/>
<organism evidence="10 11">
    <name type="scientific">Synchytrium microbalum</name>
    <dbReference type="NCBI Taxonomy" id="1806994"/>
    <lineage>
        <taxon>Eukaryota</taxon>
        <taxon>Fungi</taxon>
        <taxon>Fungi incertae sedis</taxon>
        <taxon>Chytridiomycota</taxon>
        <taxon>Chytridiomycota incertae sedis</taxon>
        <taxon>Chytridiomycetes</taxon>
        <taxon>Synchytriales</taxon>
        <taxon>Synchytriaceae</taxon>
        <taxon>Synchytrium</taxon>
    </lineage>
</organism>
<dbReference type="GO" id="GO:0050660">
    <property type="term" value="F:flavin adenine dinucleotide binding"/>
    <property type="evidence" value="ECO:0007669"/>
    <property type="project" value="InterPro"/>
</dbReference>
<dbReference type="FunFam" id="3.10.120.10:FF:000007">
    <property type="entry name" value="Sulfite oxidase, mitochondrial"/>
    <property type="match status" value="1"/>
</dbReference>
<gene>
    <name evidence="10" type="ORF">SmJEL517_g04382</name>
</gene>
<evidence type="ECO:0000313" key="11">
    <source>
        <dbReference type="Proteomes" id="UP000319731"/>
    </source>
</evidence>
<dbReference type="Gene3D" id="1.10.540.10">
    <property type="entry name" value="Acyl-CoA dehydrogenase/oxidase, N-terminal domain"/>
    <property type="match status" value="1"/>
</dbReference>
<dbReference type="SUPFAM" id="SSF47203">
    <property type="entry name" value="Acyl-CoA dehydrogenase C-terminal domain-like"/>
    <property type="match status" value="1"/>
</dbReference>
<dbReference type="EMBL" id="QEAO01000029">
    <property type="protein sequence ID" value="TPX32508.1"/>
    <property type="molecule type" value="Genomic_DNA"/>
</dbReference>
<evidence type="ECO:0000256" key="8">
    <source>
        <dbReference type="ARBA" id="ARBA00023004"/>
    </source>
</evidence>
<keyword evidence="6" id="KW-0274">FAD</keyword>
<dbReference type="InterPro" id="IPR006091">
    <property type="entry name" value="Acyl-CoA_Oxase/DH_mid-dom"/>
</dbReference>
<dbReference type="SMART" id="SM01117">
    <property type="entry name" value="Cyt-b5"/>
    <property type="match status" value="1"/>
</dbReference>
<dbReference type="Gene3D" id="3.10.120.10">
    <property type="entry name" value="Cytochrome b5-like heme/steroid binding domain"/>
    <property type="match status" value="1"/>
</dbReference>
<keyword evidence="4" id="KW-0285">Flavoprotein</keyword>
<dbReference type="Pfam" id="PF02770">
    <property type="entry name" value="Acyl-CoA_dh_M"/>
    <property type="match status" value="1"/>
</dbReference>
<dbReference type="GO" id="GO:0033539">
    <property type="term" value="P:fatty acid beta-oxidation using acyl-CoA dehydrogenase"/>
    <property type="evidence" value="ECO:0007669"/>
    <property type="project" value="TreeGrafter"/>
</dbReference>
<dbReference type="SUPFAM" id="SSF55856">
    <property type="entry name" value="Cytochrome b5-like heme/steroid binding domain"/>
    <property type="match status" value="1"/>
</dbReference>
<evidence type="ECO:0000256" key="2">
    <source>
        <dbReference type="ARBA" id="ARBA00009347"/>
    </source>
</evidence>
<reference evidence="10 11" key="1">
    <citation type="journal article" date="2019" name="Sci. Rep.">
        <title>Comparative genomics of chytrid fungi reveal insights into the obligate biotrophic and pathogenic lifestyle of Synchytrium endobioticum.</title>
        <authorList>
            <person name="van de Vossenberg B.T.L.H."/>
            <person name="Warris S."/>
            <person name="Nguyen H.D.T."/>
            <person name="van Gent-Pelzer M.P.E."/>
            <person name="Joly D.L."/>
            <person name="van de Geest H.C."/>
            <person name="Bonants P.J.M."/>
            <person name="Smith D.S."/>
            <person name="Levesque C.A."/>
            <person name="van der Lee T.A.J."/>
        </authorList>
    </citation>
    <scope>NUCLEOTIDE SEQUENCE [LARGE SCALE GENOMIC DNA]</scope>
    <source>
        <strain evidence="10 11">JEL517</strain>
    </source>
</reference>
<dbReference type="SUPFAM" id="SSF56645">
    <property type="entry name" value="Acyl-CoA dehydrogenase NM domain-like"/>
    <property type="match status" value="1"/>
</dbReference>
<dbReference type="InterPro" id="IPR009100">
    <property type="entry name" value="AcylCoA_DH/oxidase_NM_dom_sf"/>
</dbReference>
<dbReference type="PROSITE" id="PS00191">
    <property type="entry name" value="CYTOCHROME_B5_1"/>
    <property type="match status" value="1"/>
</dbReference>
<dbReference type="AlphaFoldDB" id="A0A507BZH2"/>
<dbReference type="InterPro" id="IPR050741">
    <property type="entry name" value="Acyl-CoA_dehydrogenase"/>
</dbReference>
<evidence type="ECO:0000313" key="10">
    <source>
        <dbReference type="EMBL" id="TPX32508.1"/>
    </source>
</evidence>
<dbReference type="PRINTS" id="PR00363">
    <property type="entry name" value="CYTOCHROMEB5"/>
</dbReference>
<comment type="similarity">
    <text evidence="2">Belongs to the acyl-CoA dehydrogenase family.</text>
</comment>
<dbReference type="InterPro" id="IPR018506">
    <property type="entry name" value="Cyt_B5_heme-BS"/>
</dbReference>
<keyword evidence="7" id="KW-0560">Oxidoreductase</keyword>
<evidence type="ECO:0000256" key="5">
    <source>
        <dbReference type="ARBA" id="ARBA00022723"/>
    </source>
</evidence>